<sequence>MLGLTVRWSLADAPEGVEDRLAAYVAETSHARFTGMAGLRFKTWRQVRGEWFEGCYVFATSEAREEFQRAFTETAAEAPGSQIIGSPPILVEACDIVAVAEGWDGFAAAPRLEPLSGTG</sequence>
<evidence type="ECO:0008006" key="3">
    <source>
        <dbReference type="Google" id="ProtNLM"/>
    </source>
</evidence>
<accession>A0ABT1KZL4</accession>
<evidence type="ECO:0000313" key="2">
    <source>
        <dbReference type="Proteomes" id="UP001204524"/>
    </source>
</evidence>
<keyword evidence="2" id="KW-1185">Reference proteome</keyword>
<name>A0ABT1KZL4_9ACTN</name>
<dbReference type="EMBL" id="JANARS010000005">
    <property type="protein sequence ID" value="MCP3422769.1"/>
    <property type="molecule type" value="Genomic_DNA"/>
</dbReference>
<evidence type="ECO:0000313" key="1">
    <source>
        <dbReference type="EMBL" id="MCP3422769.1"/>
    </source>
</evidence>
<dbReference type="Proteomes" id="UP001204524">
    <property type="component" value="Unassembled WGS sequence"/>
</dbReference>
<organism evidence="1 2">
    <name type="scientific">Nocardioides pinisoli</name>
    <dbReference type="NCBI Taxonomy" id="2950279"/>
    <lineage>
        <taxon>Bacteria</taxon>
        <taxon>Bacillati</taxon>
        <taxon>Actinomycetota</taxon>
        <taxon>Actinomycetes</taxon>
        <taxon>Propionibacteriales</taxon>
        <taxon>Nocardioidaceae</taxon>
        <taxon>Nocardioides</taxon>
    </lineage>
</organism>
<dbReference type="RefSeq" id="WP_254181962.1">
    <property type="nucleotide sequence ID" value="NZ_JANARS010000005.1"/>
</dbReference>
<dbReference type="Gene3D" id="3.30.70.100">
    <property type="match status" value="1"/>
</dbReference>
<reference evidence="1 2" key="1">
    <citation type="submission" date="2022-06" db="EMBL/GenBank/DDBJ databases">
        <authorList>
            <person name="So Y."/>
        </authorList>
    </citation>
    <scope>NUCLEOTIDE SEQUENCE [LARGE SCALE GENOMIC DNA]</scope>
    <source>
        <strain evidence="1 2">STR3</strain>
    </source>
</reference>
<comment type="caution">
    <text evidence="1">The sequence shown here is derived from an EMBL/GenBank/DDBJ whole genome shotgun (WGS) entry which is preliminary data.</text>
</comment>
<proteinExistence type="predicted"/>
<protein>
    <recommendedName>
        <fullName evidence="3">YdhR family protein</fullName>
    </recommendedName>
</protein>
<gene>
    <name evidence="1" type="ORF">NCI01_13280</name>
</gene>